<dbReference type="Pfam" id="PF12205">
    <property type="entry name" value="GIT1_C"/>
    <property type="match status" value="1"/>
</dbReference>
<dbReference type="OrthoDB" id="5588096at2759"/>
<organism evidence="2 3">
    <name type="scientific">Rickenella mellea</name>
    <dbReference type="NCBI Taxonomy" id="50990"/>
    <lineage>
        <taxon>Eukaryota</taxon>
        <taxon>Fungi</taxon>
        <taxon>Dikarya</taxon>
        <taxon>Basidiomycota</taxon>
        <taxon>Agaricomycotina</taxon>
        <taxon>Agaricomycetes</taxon>
        <taxon>Hymenochaetales</taxon>
        <taxon>Rickenellaceae</taxon>
        <taxon>Rickenella</taxon>
    </lineage>
</organism>
<dbReference type="Proteomes" id="UP000294933">
    <property type="component" value="Unassembled WGS sequence"/>
</dbReference>
<evidence type="ECO:0000313" key="3">
    <source>
        <dbReference type="Proteomes" id="UP000294933"/>
    </source>
</evidence>
<feature type="domain" description="ARF GTPase-activating protein GIT1 C-terminal" evidence="1">
    <location>
        <begin position="10"/>
        <end position="120"/>
    </location>
</feature>
<accession>A0A4Y7Q9P8</accession>
<evidence type="ECO:0000313" key="2">
    <source>
        <dbReference type="EMBL" id="TDL24387.1"/>
    </source>
</evidence>
<sequence>MWSSLHVVQEYLESQSKSIVHAIQIVISAISGVRTRTLKPTPMLNENLTQIVAIVSSIVAVCKDSLGSAQQGRDVLRELSDHAHQLSKLRDEAVLTRESRKVMARSSFAIANAMKKLMTLQCFAY</sequence>
<proteinExistence type="predicted"/>
<name>A0A4Y7Q9P8_9AGAM</name>
<dbReference type="STRING" id="50990.A0A4Y7Q9P8"/>
<keyword evidence="3" id="KW-1185">Reference proteome</keyword>
<gene>
    <name evidence="2" type="ORF">BD410DRAFT_719748</name>
</gene>
<protein>
    <recommendedName>
        <fullName evidence="1">ARF GTPase-activating protein GIT1 C-terminal domain-containing protein</fullName>
    </recommendedName>
</protein>
<dbReference type="EMBL" id="ML170167">
    <property type="protein sequence ID" value="TDL24387.1"/>
    <property type="molecule type" value="Genomic_DNA"/>
</dbReference>
<reference evidence="2 3" key="1">
    <citation type="submission" date="2018-06" db="EMBL/GenBank/DDBJ databases">
        <title>A transcriptomic atlas of mushroom development highlights an independent origin of complex multicellularity.</title>
        <authorList>
            <consortium name="DOE Joint Genome Institute"/>
            <person name="Krizsan K."/>
            <person name="Almasi E."/>
            <person name="Merenyi Z."/>
            <person name="Sahu N."/>
            <person name="Viragh M."/>
            <person name="Koszo T."/>
            <person name="Mondo S."/>
            <person name="Kiss B."/>
            <person name="Balint B."/>
            <person name="Kues U."/>
            <person name="Barry K."/>
            <person name="Hegedus J.C."/>
            <person name="Henrissat B."/>
            <person name="Johnson J."/>
            <person name="Lipzen A."/>
            <person name="Ohm R."/>
            <person name="Nagy I."/>
            <person name="Pangilinan J."/>
            <person name="Yan J."/>
            <person name="Xiong Y."/>
            <person name="Grigoriev I.V."/>
            <person name="Hibbett D.S."/>
            <person name="Nagy L.G."/>
        </authorList>
    </citation>
    <scope>NUCLEOTIDE SEQUENCE [LARGE SCALE GENOMIC DNA]</scope>
    <source>
        <strain evidence="2 3">SZMC22713</strain>
    </source>
</reference>
<dbReference type="AlphaFoldDB" id="A0A4Y7Q9P8"/>
<dbReference type="VEuPathDB" id="FungiDB:BD410DRAFT_719748"/>
<evidence type="ECO:0000259" key="1">
    <source>
        <dbReference type="Pfam" id="PF12205"/>
    </source>
</evidence>
<dbReference type="InterPro" id="IPR022018">
    <property type="entry name" value="GIT1_C"/>
</dbReference>